<reference evidence="2" key="2">
    <citation type="submission" date="2025-09" db="UniProtKB">
        <authorList>
            <consortium name="Ensembl"/>
        </authorList>
    </citation>
    <scope>IDENTIFICATION</scope>
</reference>
<keyword evidence="1" id="KW-0732">Signal</keyword>
<dbReference type="Ensembl" id="ENSNMLT00000030392.1">
    <property type="protein sequence ID" value="ENSNMLP00000027196.1"/>
    <property type="gene ID" value="ENSNMLG00000017344.1"/>
</dbReference>
<evidence type="ECO:0000256" key="1">
    <source>
        <dbReference type="SAM" id="SignalP"/>
    </source>
</evidence>
<feature type="chain" id="PRO_5034154925" description="Secreted protein" evidence="1">
    <location>
        <begin position="25"/>
        <end position="79"/>
    </location>
</feature>
<reference evidence="2" key="1">
    <citation type="submission" date="2025-08" db="UniProtKB">
        <authorList>
            <consortium name="Ensembl"/>
        </authorList>
    </citation>
    <scope>IDENTIFICATION</scope>
</reference>
<evidence type="ECO:0008006" key="4">
    <source>
        <dbReference type="Google" id="ProtNLM"/>
    </source>
</evidence>
<dbReference type="AlphaFoldDB" id="A0A8C6WRY3"/>
<organism evidence="2 3">
    <name type="scientific">Neogobius melanostomus</name>
    <name type="common">round goby</name>
    <dbReference type="NCBI Taxonomy" id="47308"/>
    <lineage>
        <taxon>Eukaryota</taxon>
        <taxon>Metazoa</taxon>
        <taxon>Chordata</taxon>
        <taxon>Craniata</taxon>
        <taxon>Vertebrata</taxon>
        <taxon>Euteleostomi</taxon>
        <taxon>Actinopterygii</taxon>
        <taxon>Neopterygii</taxon>
        <taxon>Teleostei</taxon>
        <taxon>Neoteleostei</taxon>
        <taxon>Acanthomorphata</taxon>
        <taxon>Gobiaria</taxon>
        <taxon>Gobiiformes</taxon>
        <taxon>Gobioidei</taxon>
        <taxon>Gobiidae</taxon>
        <taxon>Benthophilinae</taxon>
        <taxon>Neogobiini</taxon>
        <taxon>Neogobius</taxon>
    </lineage>
</organism>
<accession>A0A8C6WRY3</accession>
<proteinExistence type="predicted"/>
<dbReference type="Proteomes" id="UP000694523">
    <property type="component" value="Unplaced"/>
</dbReference>
<feature type="signal peptide" evidence="1">
    <location>
        <begin position="1"/>
        <end position="24"/>
    </location>
</feature>
<keyword evidence="3" id="KW-1185">Reference proteome</keyword>
<protein>
    <recommendedName>
        <fullName evidence="4">Secreted protein</fullName>
    </recommendedName>
</protein>
<evidence type="ECO:0000313" key="3">
    <source>
        <dbReference type="Proteomes" id="UP000694523"/>
    </source>
</evidence>
<name>A0A8C6WRY3_9GOBI</name>
<evidence type="ECO:0000313" key="2">
    <source>
        <dbReference type="Ensembl" id="ENSNMLP00000027196.1"/>
    </source>
</evidence>
<sequence length="79" mass="9100">MFFFATYQSLLVILPSLLFLKCRTMRRSPHTSYAHLLPPELLSTNENVQKGKRCEMLVRTVPAGPKFMGTCPHQSLKQY</sequence>